<name>A0ABX0GRV0_9ACTN</name>
<dbReference type="EMBL" id="JAANNP010000001">
    <property type="protein sequence ID" value="NHC12440.1"/>
    <property type="molecule type" value="Genomic_DNA"/>
</dbReference>
<dbReference type="Proteomes" id="UP000800981">
    <property type="component" value="Unassembled WGS sequence"/>
</dbReference>
<evidence type="ECO:0000256" key="1">
    <source>
        <dbReference type="SAM" id="Phobius"/>
    </source>
</evidence>
<dbReference type="RefSeq" id="WP_166276713.1">
    <property type="nucleotide sequence ID" value="NZ_JAANNP010000001.1"/>
</dbReference>
<feature type="transmembrane region" description="Helical" evidence="1">
    <location>
        <begin position="19"/>
        <end position="42"/>
    </location>
</feature>
<organism evidence="2 3">
    <name type="scientific">Motilibacter deserti</name>
    <dbReference type="NCBI Taxonomy" id="2714956"/>
    <lineage>
        <taxon>Bacteria</taxon>
        <taxon>Bacillati</taxon>
        <taxon>Actinomycetota</taxon>
        <taxon>Actinomycetes</taxon>
        <taxon>Motilibacterales</taxon>
        <taxon>Motilibacteraceae</taxon>
        <taxon>Motilibacter</taxon>
    </lineage>
</organism>
<feature type="transmembrane region" description="Helical" evidence="1">
    <location>
        <begin position="54"/>
        <end position="75"/>
    </location>
</feature>
<feature type="transmembrane region" description="Helical" evidence="1">
    <location>
        <begin position="130"/>
        <end position="152"/>
    </location>
</feature>
<protein>
    <submittedName>
        <fullName evidence="2">Uncharacterized protein</fullName>
    </submittedName>
</protein>
<comment type="caution">
    <text evidence="2">The sequence shown here is derived from an EMBL/GenBank/DDBJ whole genome shotgun (WGS) entry which is preliminary data.</text>
</comment>
<feature type="transmembrane region" description="Helical" evidence="1">
    <location>
        <begin position="87"/>
        <end position="110"/>
    </location>
</feature>
<gene>
    <name evidence="2" type="ORF">G9H71_01410</name>
</gene>
<keyword evidence="1" id="KW-0472">Membrane</keyword>
<evidence type="ECO:0000313" key="2">
    <source>
        <dbReference type="EMBL" id="NHC12440.1"/>
    </source>
</evidence>
<reference evidence="2 3" key="1">
    <citation type="submission" date="2020-03" db="EMBL/GenBank/DDBJ databases">
        <title>Two novel Motilibacter sp.</title>
        <authorList>
            <person name="Liu S."/>
        </authorList>
    </citation>
    <scope>NUCLEOTIDE SEQUENCE [LARGE SCALE GENOMIC DNA]</scope>
    <source>
        <strain evidence="2 3">E257</strain>
    </source>
</reference>
<keyword evidence="1" id="KW-1133">Transmembrane helix</keyword>
<evidence type="ECO:0000313" key="3">
    <source>
        <dbReference type="Proteomes" id="UP000800981"/>
    </source>
</evidence>
<accession>A0ABX0GRV0</accession>
<sequence>MTAPDGLDAAPRTRWTPAVVWLVTGVVWLGAWWFLWAVLTALAGWAQASPRETLVSSGVLLSAGAVVGVVGWPLAARYCRVPRSARITLRIAAGVVLAAALLLFVVPFFPSSGPETAGSRAPATSRDARPLLVLVGVLALSAATAVGGRWLLPRLPPETARSQWRGWASDDARRHAHEAELARLSGREICAVRYAEPRYEGVEPEQSWSYDGYDAVTWGLELDLDDGTTWSATWQQAGLDEGLLVYAGTLAPRHVTPRDVVWWNVTEHWRTFGLDRIEQAVAVWWRPYGEQSALCVEAVVLRAGSASAVLTLGQPDAAGSYEHIWDGVVVFASVESAVAAGALLEESLTDRSVTPPTGQSR</sequence>
<proteinExistence type="predicted"/>
<keyword evidence="1" id="KW-0812">Transmembrane</keyword>
<keyword evidence="3" id="KW-1185">Reference proteome</keyword>